<name>A0ABD1I6H6_SALDI</name>
<dbReference type="EMBL" id="JBEAFC010000003">
    <property type="protein sequence ID" value="KAL1564328.1"/>
    <property type="molecule type" value="Genomic_DNA"/>
</dbReference>
<feature type="region of interest" description="Disordered" evidence="1">
    <location>
        <begin position="42"/>
        <end position="73"/>
    </location>
</feature>
<reference evidence="2 3" key="1">
    <citation type="submission" date="2024-06" db="EMBL/GenBank/DDBJ databases">
        <title>A chromosome level genome sequence of Diviner's sage (Salvia divinorum).</title>
        <authorList>
            <person name="Ford S.A."/>
            <person name="Ro D.-K."/>
            <person name="Ness R.W."/>
            <person name="Phillips M.A."/>
        </authorList>
    </citation>
    <scope>NUCLEOTIDE SEQUENCE [LARGE SCALE GENOMIC DNA]</scope>
    <source>
        <strain evidence="2">SAF-2024a</strain>
        <tissue evidence="2">Leaf</tissue>
    </source>
</reference>
<sequence>MSDSTTFAGVEEIGAEFYKEKTEIVISDHRRRRFFFQLSEKREDEFSRESMSGIPSTDDDEQQPVEPVADIVT</sequence>
<comment type="caution">
    <text evidence="2">The sequence shown here is derived from an EMBL/GenBank/DDBJ whole genome shotgun (WGS) entry which is preliminary data.</text>
</comment>
<evidence type="ECO:0000313" key="3">
    <source>
        <dbReference type="Proteomes" id="UP001567538"/>
    </source>
</evidence>
<gene>
    <name evidence="2" type="ORF">AAHA92_06684</name>
</gene>
<proteinExistence type="predicted"/>
<evidence type="ECO:0000313" key="2">
    <source>
        <dbReference type="EMBL" id="KAL1564328.1"/>
    </source>
</evidence>
<evidence type="ECO:0000256" key="1">
    <source>
        <dbReference type="SAM" id="MobiDB-lite"/>
    </source>
</evidence>
<keyword evidence="3" id="KW-1185">Reference proteome</keyword>
<dbReference type="AlphaFoldDB" id="A0ABD1I6H6"/>
<dbReference type="Proteomes" id="UP001567538">
    <property type="component" value="Unassembled WGS sequence"/>
</dbReference>
<accession>A0ABD1I6H6</accession>
<protein>
    <submittedName>
        <fullName evidence="2">Uncharacterized protein</fullName>
    </submittedName>
</protein>
<organism evidence="2 3">
    <name type="scientific">Salvia divinorum</name>
    <name type="common">Maria pastora</name>
    <name type="synonym">Diviner's sage</name>
    <dbReference type="NCBI Taxonomy" id="28513"/>
    <lineage>
        <taxon>Eukaryota</taxon>
        <taxon>Viridiplantae</taxon>
        <taxon>Streptophyta</taxon>
        <taxon>Embryophyta</taxon>
        <taxon>Tracheophyta</taxon>
        <taxon>Spermatophyta</taxon>
        <taxon>Magnoliopsida</taxon>
        <taxon>eudicotyledons</taxon>
        <taxon>Gunneridae</taxon>
        <taxon>Pentapetalae</taxon>
        <taxon>asterids</taxon>
        <taxon>lamiids</taxon>
        <taxon>Lamiales</taxon>
        <taxon>Lamiaceae</taxon>
        <taxon>Nepetoideae</taxon>
        <taxon>Mentheae</taxon>
        <taxon>Salviinae</taxon>
        <taxon>Salvia</taxon>
        <taxon>Salvia subgen. Calosphace</taxon>
    </lineage>
</organism>